<evidence type="ECO:0000259" key="2">
    <source>
        <dbReference type="PROSITE" id="PS50011"/>
    </source>
</evidence>
<evidence type="ECO:0000256" key="1">
    <source>
        <dbReference type="SAM" id="MobiDB-lite"/>
    </source>
</evidence>
<dbReference type="Gene3D" id="1.10.510.10">
    <property type="entry name" value="Transferase(Phosphotransferase) domain 1"/>
    <property type="match status" value="1"/>
</dbReference>
<dbReference type="PROSITE" id="PS00109">
    <property type="entry name" value="PROTEIN_KINASE_TYR"/>
    <property type="match status" value="1"/>
</dbReference>
<evidence type="ECO:0000313" key="3">
    <source>
        <dbReference type="EMBL" id="KAJ7367889.1"/>
    </source>
</evidence>
<dbReference type="SUPFAM" id="SSF56112">
    <property type="entry name" value="Protein kinase-like (PK-like)"/>
    <property type="match status" value="1"/>
</dbReference>
<feature type="region of interest" description="Disordered" evidence="1">
    <location>
        <begin position="209"/>
        <end position="262"/>
    </location>
</feature>
<dbReference type="SMART" id="SM00220">
    <property type="entry name" value="S_TKc"/>
    <property type="match status" value="1"/>
</dbReference>
<proteinExistence type="predicted"/>
<sequence>MPLGLIADPPRTPARLSHLADAWDPNKSTPLAKGSSDHSEYAVSSGQDDYAPFLAHDVANELTIPVEDFLTWILRVKPPKPNDFSNITARPEFSTLMDRYTKTKYTLETQLYRPFVDLANWCLSVLGFVLLCFCRNDPQYILDSDALRKPEVVNAKLADVNRELRDGVDNLSKEGPKSSPFYWRELLAFWEFKLQALLGLKKEPKLKASVSKSKPKATVVSEPQPRSMPTIARQPAPEPQSTPPPATLKPASDALEGKQPKKIPPKLQCASYALELMSNGGLRSHVISVLVSRNHIELLYYDRSMVIKSTPVDIAVAKNHPTFLSILSGFGNLDRQQWGYPNLLMLPVAPNTPQKLPAARPFDKDFWRGIHKGYILKLGDGWVLTLGDIIFRAHGIIGRGTVVIRATVTDCPPSRKDLMGKIVVVKWGWIPTTRANEAEIVKSARDHAQQGNKDILHHLPEIFHEQSFEELTPACQRDLLRHLPSGMYEERVFRLIVQAELRPITELNDANKLAKVFRQIFDCYRWLHEEVKIIHRDVSITNLMYREIAGKVYGILNDFDLALRLGDTTVSTSKQRTGTKPYMAIDLLIDSPLHHLYRHDLESFLYVLVFLTCKIEGSNLAKWKDMGIDQLKNAKHIAITEEGFPPNEDHFQSLESWILDLTNLFGTGINNRRLHNHAVAQAKRRKVPPPEFEEKTLGGAVDFHKFAAILEQPITS</sequence>
<dbReference type="InterPro" id="IPR000719">
    <property type="entry name" value="Prot_kinase_dom"/>
</dbReference>
<dbReference type="AlphaFoldDB" id="A0AAD7ATX7"/>
<dbReference type="PROSITE" id="PS50011">
    <property type="entry name" value="PROTEIN_KINASE_DOM"/>
    <property type="match status" value="1"/>
</dbReference>
<evidence type="ECO:0000313" key="4">
    <source>
        <dbReference type="Proteomes" id="UP001218218"/>
    </source>
</evidence>
<dbReference type="GO" id="GO:0005524">
    <property type="term" value="F:ATP binding"/>
    <property type="evidence" value="ECO:0007669"/>
    <property type="project" value="InterPro"/>
</dbReference>
<dbReference type="PANTHER" id="PTHR38248:SF2">
    <property type="entry name" value="FUNK1 11"/>
    <property type="match status" value="1"/>
</dbReference>
<protein>
    <recommendedName>
        <fullName evidence="2">Protein kinase domain-containing protein</fullName>
    </recommendedName>
</protein>
<gene>
    <name evidence="3" type="ORF">DFH08DRAFT_829684</name>
</gene>
<dbReference type="InterPro" id="IPR040976">
    <property type="entry name" value="Pkinase_fungal"/>
</dbReference>
<dbReference type="Pfam" id="PF17667">
    <property type="entry name" value="Pkinase_fungal"/>
    <property type="match status" value="2"/>
</dbReference>
<name>A0AAD7ATX7_9AGAR</name>
<comment type="caution">
    <text evidence="3">The sequence shown here is derived from an EMBL/GenBank/DDBJ whole genome shotgun (WGS) entry which is preliminary data.</text>
</comment>
<keyword evidence="4" id="KW-1185">Reference proteome</keyword>
<dbReference type="PANTHER" id="PTHR38248">
    <property type="entry name" value="FUNK1 6"/>
    <property type="match status" value="1"/>
</dbReference>
<organism evidence="3 4">
    <name type="scientific">Mycena albidolilacea</name>
    <dbReference type="NCBI Taxonomy" id="1033008"/>
    <lineage>
        <taxon>Eukaryota</taxon>
        <taxon>Fungi</taxon>
        <taxon>Dikarya</taxon>
        <taxon>Basidiomycota</taxon>
        <taxon>Agaricomycotina</taxon>
        <taxon>Agaricomycetes</taxon>
        <taxon>Agaricomycetidae</taxon>
        <taxon>Agaricales</taxon>
        <taxon>Marasmiineae</taxon>
        <taxon>Mycenaceae</taxon>
        <taxon>Mycena</taxon>
    </lineage>
</organism>
<accession>A0AAD7ATX7</accession>
<dbReference type="InterPro" id="IPR008266">
    <property type="entry name" value="Tyr_kinase_AS"/>
</dbReference>
<feature type="domain" description="Protein kinase" evidence="2">
    <location>
        <begin position="391"/>
        <end position="716"/>
    </location>
</feature>
<dbReference type="InterPro" id="IPR011009">
    <property type="entry name" value="Kinase-like_dom_sf"/>
</dbReference>
<dbReference type="Proteomes" id="UP001218218">
    <property type="component" value="Unassembled WGS sequence"/>
</dbReference>
<reference evidence="3" key="1">
    <citation type="submission" date="2023-03" db="EMBL/GenBank/DDBJ databases">
        <title>Massive genome expansion in bonnet fungi (Mycena s.s.) driven by repeated elements and novel gene families across ecological guilds.</title>
        <authorList>
            <consortium name="Lawrence Berkeley National Laboratory"/>
            <person name="Harder C.B."/>
            <person name="Miyauchi S."/>
            <person name="Viragh M."/>
            <person name="Kuo A."/>
            <person name="Thoen E."/>
            <person name="Andreopoulos B."/>
            <person name="Lu D."/>
            <person name="Skrede I."/>
            <person name="Drula E."/>
            <person name="Henrissat B."/>
            <person name="Morin E."/>
            <person name="Kohler A."/>
            <person name="Barry K."/>
            <person name="LaButti K."/>
            <person name="Morin E."/>
            <person name="Salamov A."/>
            <person name="Lipzen A."/>
            <person name="Mereny Z."/>
            <person name="Hegedus B."/>
            <person name="Baldrian P."/>
            <person name="Stursova M."/>
            <person name="Weitz H."/>
            <person name="Taylor A."/>
            <person name="Grigoriev I.V."/>
            <person name="Nagy L.G."/>
            <person name="Martin F."/>
            <person name="Kauserud H."/>
        </authorList>
    </citation>
    <scope>NUCLEOTIDE SEQUENCE</scope>
    <source>
        <strain evidence="3">CBHHK002</strain>
    </source>
</reference>
<dbReference type="EMBL" id="JARIHO010000001">
    <property type="protein sequence ID" value="KAJ7367889.1"/>
    <property type="molecule type" value="Genomic_DNA"/>
</dbReference>
<dbReference type="GO" id="GO:0004672">
    <property type="term" value="F:protein kinase activity"/>
    <property type="evidence" value="ECO:0007669"/>
    <property type="project" value="InterPro"/>
</dbReference>
<feature type="compositionally biased region" description="Pro residues" evidence="1">
    <location>
        <begin position="236"/>
        <end position="247"/>
    </location>
</feature>